<name>Q8VVS4_STAAU</name>
<reference evidence="1" key="1">
    <citation type="journal article" date="2001" name="Infect. Immun.">
        <title>Complete nucleotide sequence of a Staphylococcus aureus exfoliative toxin B plasmid and identification of a novel ADP-ribosyltransferase, EDIN-C.</title>
        <authorList>
            <person name="Yamaguchi T."/>
            <person name="Hayashi T."/>
            <person name="Takami H."/>
            <person name="Ohnisi M."/>
            <person name="Murata T."/>
            <person name="Nakayama K."/>
            <person name="Asakawa K."/>
            <person name="Ohara M."/>
            <person name="Komatsuzawa H."/>
            <person name="Sugai M."/>
        </authorList>
    </citation>
    <scope>NUCLEOTIDE SEQUENCE</scope>
    <source>
        <strain evidence="1">TY4</strain>
        <plasmid evidence="1">ETB plasmid</plasmid>
    </source>
</reference>
<proteinExistence type="predicted"/>
<geneLocation type="plasmid" evidence="1">
    <name>ETB plasmid</name>
</geneLocation>
<protein>
    <submittedName>
        <fullName evidence="1">Uncharacterized protein</fullName>
    </submittedName>
</protein>
<dbReference type="AlphaFoldDB" id="Q8VVS4"/>
<keyword evidence="1" id="KW-0614">Plasmid</keyword>
<dbReference type="EMBL" id="AP003088">
    <property type="protein sequence ID" value="BAB78419.1"/>
    <property type="molecule type" value="Genomic_DNA"/>
</dbReference>
<sequence length="43" mass="4977">MIILPLPTPIIQLHNQQSNILHKPPLRVLSLSLIQLIKTFCYK</sequence>
<evidence type="ECO:0000313" key="1">
    <source>
        <dbReference type="EMBL" id="BAB78419.1"/>
    </source>
</evidence>
<accession>Q8VVS4</accession>
<organism evidence="1">
    <name type="scientific">Staphylococcus aureus</name>
    <dbReference type="NCBI Taxonomy" id="1280"/>
    <lineage>
        <taxon>Bacteria</taxon>
        <taxon>Bacillati</taxon>
        <taxon>Bacillota</taxon>
        <taxon>Bacilli</taxon>
        <taxon>Bacillales</taxon>
        <taxon>Staphylococcaceae</taxon>
        <taxon>Staphylococcus</taxon>
    </lineage>
</organism>